<sequence length="317" mass="35584">MENIEEEQSIIPGLPDDSSLRCLAMLSHGYHGTLECVSKKWRDLVRSDDYSCYKARNGWSGNWLFVLTEGYKNQWVAYDPEADRWHPLPINNISVFQDGWEHSGFECVCVSSCLFVIGGCYKSSSRHEKTVVTNDVMRFDLFKKEWKKVASMRTKRAFFACGVVSGKVYVAGVEMSWSTVVDIWPAVRPRKYVAQGMKKDRLYTVVGGRLIKTRGTDGGEWYEVGLVPGVVLPGHPGEAPLIGYRFEALRDELYVIGGLVLSLEGLDEGRCDLVRLSVAKVCNLLDRPLIWRETKPMCIQACGPVIGCVSLEESSPP</sequence>
<dbReference type="InterPro" id="IPR001810">
    <property type="entry name" value="F-box_dom"/>
</dbReference>
<comment type="caution">
    <text evidence="4">The sequence shown here is derived from an EMBL/GenBank/DDBJ whole genome shotgun (WGS) entry which is preliminary data.</text>
</comment>
<gene>
    <name evidence="4" type="ORF">ERUC_LOCUS33763</name>
</gene>
<proteinExistence type="predicted"/>
<dbReference type="PANTHER" id="PTHR46344">
    <property type="entry name" value="OS02G0202900 PROTEIN"/>
    <property type="match status" value="1"/>
</dbReference>
<evidence type="ECO:0000259" key="3">
    <source>
        <dbReference type="Pfam" id="PF00646"/>
    </source>
</evidence>
<reference evidence="4 5" key="1">
    <citation type="submission" date="2022-03" db="EMBL/GenBank/DDBJ databases">
        <authorList>
            <person name="Macdonald S."/>
            <person name="Ahmed S."/>
            <person name="Newling K."/>
        </authorList>
    </citation>
    <scope>NUCLEOTIDE SEQUENCE [LARGE SCALE GENOMIC DNA]</scope>
</reference>
<keyword evidence="2" id="KW-0677">Repeat</keyword>
<evidence type="ECO:0000256" key="1">
    <source>
        <dbReference type="ARBA" id="ARBA00022441"/>
    </source>
</evidence>
<dbReference type="Pfam" id="PF01344">
    <property type="entry name" value="Kelch_1"/>
    <property type="match status" value="1"/>
</dbReference>
<dbReference type="SMART" id="SM00612">
    <property type="entry name" value="Kelch"/>
    <property type="match status" value="1"/>
</dbReference>
<accession>A0ABC8LCT2</accession>
<feature type="domain" description="F-box" evidence="3">
    <location>
        <begin position="12"/>
        <end position="49"/>
    </location>
</feature>
<dbReference type="InterPro" id="IPR015915">
    <property type="entry name" value="Kelch-typ_b-propeller"/>
</dbReference>
<name>A0ABC8LCT2_ERUVS</name>
<evidence type="ECO:0000256" key="2">
    <source>
        <dbReference type="ARBA" id="ARBA00022737"/>
    </source>
</evidence>
<dbReference type="AlphaFoldDB" id="A0ABC8LCT2"/>
<dbReference type="InterPro" id="IPR036047">
    <property type="entry name" value="F-box-like_dom_sf"/>
</dbReference>
<evidence type="ECO:0000313" key="4">
    <source>
        <dbReference type="EMBL" id="CAH8381280.1"/>
    </source>
</evidence>
<protein>
    <recommendedName>
        <fullName evidence="3">F-box domain-containing protein</fullName>
    </recommendedName>
</protein>
<keyword evidence="5" id="KW-1185">Reference proteome</keyword>
<dbReference type="Gene3D" id="2.120.10.80">
    <property type="entry name" value="Kelch-type beta propeller"/>
    <property type="match status" value="1"/>
</dbReference>
<dbReference type="Pfam" id="PF00646">
    <property type="entry name" value="F-box"/>
    <property type="match status" value="1"/>
</dbReference>
<dbReference type="PANTHER" id="PTHR46344:SF28">
    <property type="entry name" value="F-BOX DOMAIN-CONTAINING PROTEIN"/>
    <property type="match status" value="1"/>
</dbReference>
<dbReference type="InterPro" id="IPR006652">
    <property type="entry name" value="Kelch_1"/>
</dbReference>
<dbReference type="EMBL" id="CAKOAT010508487">
    <property type="protein sequence ID" value="CAH8381280.1"/>
    <property type="molecule type" value="Genomic_DNA"/>
</dbReference>
<dbReference type="CDD" id="cd22152">
    <property type="entry name" value="F-box_AtAFR-like"/>
    <property type="match status" value="1"/>
</dbReference>
<dbReference type="SUPFAM" id="SSF81383">
    <property type="entry name" value="F-box domain"/>
    <property type="match status" value="1"/>
</dbReference>
<dbReference type="SUPFAM" id="SSF117281">
    <property type="entry name" value="Kelch motif"/>
    <property type="match status" value="1"/>
</dbReference>
<evidence type="ECO:0000313" key="5">
    <source>
        <dbReference type="Proteomes" id="UP001642260"/>
    </source>
</evidence>
<organism evidence="4 5">
    <name type="scientific">Eruca vesicaria subsp. sativa</name>
    <name type="common">Garden rocket</name>
    <name type="synonym">Eruca sativa</name>
    <dbReference type="NCBI Taxonomy" id="29727"/>
    <lineage>
        <taxon>Eukaryota</taxon>
        <taxon>Viridiplantae</taxon>
        <taxon>Streptophyta</taxon>
        <taxon>Embryophyta</taxon>
        <taxon>Tracheophyta</taxon>
        <taxon>Spermatophyta</taxon>
        <taxon>Magnoliopsida</taxon>
        <taxon>eudicotyledons</taxon>
        <taxon>Gunneridae</taxon>
        <taxon>Pentapetalae</taxon>
        <taxon>rosids</taxon>
        <taxon>malvids</taxon>
        <taxon>Brassicales</taxon>
        <taxon>Brassicaceae</taxon>
        <taxon>Brassiceae</taxon>
        <taxon>Eruca</taxon>
    </lineage>
</organism>
<keyword evidence="1" id="KW-0880">Kelch repeat</keyword>
<dbReference type="Proteomes" id="UP001642260">
    <property type="component" value="Unassembled WGS sequence"/>
</dbReference>